<name>A0A9X4AX44_9BACT</name>
<gene>
    <name evidence="3" type="ORF">KEG57_36075</name>
</gene>
<organism evidence="3 4">
    <name type="scientific">Polyangium jinanense</name>
    <dbReference type="NCBI Taxonomy" id="2829994"/>
    <lineage>
        <taxon>Bacteria</taxon>
        <taxon>Pseudomonadati</taxon>
        <taxon>Myxococcota</taxon>
        <taxon>Polyangia</taxon>
        <taxon>Polyangiales</taxon>
        <taxon>Polyangiaceae</taxon>
        <taxon>Polyangium</taxon>
    </lineage>
</organism>
<dbReference type="InterPro" id="IPR006116">
    <property type="entry name" value="NT_2-5OAS_ClassI-CCAase"/>
</dbReference>
<keyword evidence="4" id="KW-1185">Reference proteome</keyword>
<reference evidence="3 4" key="1">
    <citation type="submission" date="2021-04" db="EMBL/GenBank/DDBJ databases">
        <title>Genome analysis of Polyangium sp.</title>
        <authorList>
            <person name="Li Y."/>
            <person name="Wang J."/>
        </authorList>
    </citation>
    <scope>NUCLEOTIDE SEQUENCE [LARGE SCALE GENOMIC DNA]</scope>
    <source>
        <strain evidence="3 4">SDU14</strain>
    </source>
</reference>
<keyword evidence="1" id="KW-0051">Antiviral defense</keyword>
<evidence type="ECO:0000259" key="2">
    <source>
        <dbReference type="Pfam" id="PF18134"/>
    </source>
</evidence>
<feature type="domain" description="Adenylyl/Guanylyl and SMODS C-terminal sensor" evidence="2">
    <location>
        <begin position="410"/>
        <end position="515"/>
    </location>
</feature>
<comment type="caution">
    <text evidence="3">The sequence shown here is derived from an EMBL/GenBank/DDBJ whole genome shotgun (WGS) entry which is preliminary data.</text>
</comment>
<dbReference type="Proteomes" id="UP001151081">
    <property type="component" value="Unassembled WGS sequence"/>
</dbReference>
<protein>
    <submittedName>
        <fullName evidence="3">Nucleotidyltransferase</fullName>
    </submittedName>
</protein>
<evidence type="ECO:0000256" key="1">
    <source>
        <dbReference type="ARBA" id="ARBA00023118"/>
    </source>
</evidence>
<sequence>MVMALQIANQLVDDLAEELEVSDSRYEAAIRSYNSIGEWLRRPASAFADTHVEVYPQGSFRLGTAIRPVTDEEDYDLDIVCEIFYGKESVTQEWLHRQLGEEMKAYASAHTMTVPERSNRVWTLHYADGAQFHMDVLPSVPDGRRMQAIMRMSGYQTSDDTSVAITDYTHPNFRVRSPDWPVSNPKGYADWFVSRMRVALQKRLASLRERASVNVAQIPDYKVKTPLQSAVQILKRHRDMRFKDSPDLRPRSIIITTLAAHAYQQEPTLSEALVSILGRMDQYIETNGDESRISNPTNDRENFADAWSTNKALKDAFYDWLDTARLDFNAAAQELDPARFTDILAPRMGRRLVEASMARSRRLLGSQRSSLVARATAPLVLVDAPHRKPVPWQQPPPGSSTGSVKIVSARCDRNGFRPFHFRSNGDPLPKRASLIFEADTDVAPPYRVYWQIVNTGQQARDARGLRGGFEEVSVVRGYLKREESTRYMGSHSVECFIVKNNYCVARSGQFVVNIE</sequence>
<dbReference type="Pfam" id="PF18134">
    <property type="entry name" value="AGS_C"/>
    <property type="match status" value="1"/>
</dbReference>
<evidence type="ECO:0000313" key="3">
    <source>
        <dbReference type="EMBL" id="MDC3985955.1"/>
    </source>
</evidence>
<dbReference type="InterPro" id="IPR040511">
    <property type="entry name" value="AGS_C"/>
</dbReference>
<dbReference type="EMBL" id="JAGTJJ010000033">
    <property type="protein sequence ID" value="MDC3985955.1"/>
    <property type="molecule type" value="Genomic_DNA"/>
</dbReference>
<evidence type="ECO:0000313" key="4">
    <source>
        <dbReference type="Proteomes" id="UP001151081"/>
    </source>
</evidence>
<dbReference type="AlphaFoldDB" id="A0A9X4AX44"/>
<dbReference type="GO" id="GO:0051607">
    <property type="term" value="P:defense response to virus"/>
    <property type="evidence" value="ECO:0007669"/>
    <property type="project" value="UniProtKB-KW"/>
</dbReference>
<dbReference type="GO" id="GO:0016779">
    <property type="term" value="F:nucleotidyltransferase activity"/>
    <property type="evidence" value="ECO:0007669"/>
    <property type="project" value="InterPro"/>
</dbReference>
<dbReference type="CDD" id="cd05400">
    <property type="entry name" value="NT_2-5OAS_ClassI-CCAase"/>
    <property type="match status" value="1"/>
</dbReference>
<accession>A0A9X4AX44</accession>
<proteinExistence type="predicted"/>
<dbReference type="Pfam" id="PF18144">
    <property type="entry name" value="SMODS"/>
    <property type="match status" value="1"/>
</dbReference>
<dbReference type="RefSeq" id="WP_272459319.1">
    <property type="nucleotide sequence ID" value="NZ_JAGTJJ010000033.1"/>
</dbReference>